<dbReference type="InterPro" id="IPR016208">
    <property type="entry name" value="Ald_Oxase/xanthine_DH-like"/>
</dbReference>
<dbReference type="EMBL" id="CP111016">
    <property type="protein sequence ID" value="WAR06104.1"/>
    <property type="molecule type" value="Genomic_DNA"/>
</dbReference>
<dbReference type="PROSITE" id="PS51387">
    <property type="entry name" value="FAD_PCMH"/>
    <property type="match status" value="1"/>
</dbReference>
<dbReference type="Pfam" id="PF01799">
    <property type="entry name" value="Fer2_2"/>
    <property type="match status" value="1"/>
</dbReference>
<dbReference type="InterPro" id="IPR002888">
    <property type="entry name" value="2Fe-2S-bd"/>
</dbReference>
<evidence type="ECO:0000256" key="5">
    <source>
        <dbReference type="ARBA" id="ARBA00023002"/>
    </source>
</evidence>
<dbReference type="SMART" id="SM01092">
    <property type="entry name" value="CO_deh_flav_C"/>
    <property type="match status" value="1"/>
</dbReference>
<protein>
    <submittedName>
        <fullName evidence="8">XDH-like protein</fullName>
    </submittedName>
</protein>
<organism evidence="8 9">
    <name type="scientific">Mya arenaria</name>
    <name type="common">Soft-shell clam</name>
    <dbReference type="NCBI Taxonomy" id="6604"/>
    <lineage>
        <taxon>Eukaryota</taxon>
        <taxon>Metazoa</taxon>
        <taxon>Spiralia</taxon>
        <taxon>Lophotrochozoa</taxon>
        <taxon>Mollusca</taxon>
        <taxon>Bivalvia</taxon>
        <taxon>Autobranchia</taxon>
        <taxon>Heteroconchia</taxon>
        <taxon>Euheterodonta</taxon>
        <taxon>Imparidentia</taxon>
        <taxon>Neoheterodontei</taxon>
        <taxon>Myida</taxon>
        <taxon>Myoidea</taxon>
        <taxon>Myidae</taxon>
        <taxon>Mya</taxon>
    </lineage>
</organism>
<dbReference type="InterPro" id="IPR036318">
    <property type="entry name" value="FAD-bd_PCMH-like_sf"/>
</dbReference>
<evidence type="ECO:0000256" key="4">
    <source>
        <dbReference type="ARBA" id="ARBA00022827"/>
    </source>
</evidence>
<dbReference type="InterPro" id="IPR036683">
    <property type="entry name" value="CO_DH_flav_C_dom_sf"/>
</dbReference>
<evidence type="ECO:0000313" key="8">
    <source>
        <dbReference type="EMBL" id="WAR06104.1"/>
    </source>
</evidence>
<dbReference type="PANTHER" id="PTHR45444">
    <property type="entry name" value="XANTHINE DEHYDROGENASE"/>
    <property type="match status" value="1"/>
</dbReference>
<dbReference type="SUPFAM" id="SSF54665">
    <property type="entry name" value="CO dehydrogenase molybdoprotein N-domain-like"/>
    <property type="match status" value="1"/>
</dbReference>
<dbReference type="InterPro" id="IPR012675">
    <property type="entry name" value="Beta-grasp_dom_sf"/>
</dbReference>
<dbReference type="InterPro" id="IPR036884">
    <property type="entry name" value="2Fe-2S-bd_dom_sf"/>
</dbReference>
<proteinExistence type="inferred from homology"/>
<keyword evidence="3" id="KW-0285">Flavoprotein</keyword>
<evidence type="ECO:0000256" key="1">
    <source>
        <dbReference type="ARBA" id="ARBA00001974"/>
    </source>
</evidence>
<dbReference type="SMART" id="SM01008">
    <property type="entry name" value="Ald_Xan_dh_C"/>
    <property type="match status" value="1"/>
</dbReference>
<gene>
    <name evidence="8" type="ORF">MAR_021473</name>
</gene>
<dbReference type="PANTHER" id="PTHR45444:SF3">
    <property type="entry name" value="XANTHINE DEHYDROGENASE"/>
    <property type="match status" value="1"/>
</dbReference>
<dbReference type="SUPFAM" id="SSF56003">
    <property type="entry name" value="Molybdenum cofactor-binding domain"/>
    <property type="match status" value="1"/>
</dbReference>
<dbReference type="InterPro" id="IPR000674">
    <property type="entry name" value="Ald_Oxase/Xan_DH_a/b"/>
</dbReference>
<dbReference type="SUPFAM" id="SSF55447">
    <property type="entry name" value="CO dehydrogenase flavoprotein C-terminal domain-like"/>
    <property type="match status" value="1"/>
</dbReference>
<dbReference type="Pfam" id="PF00941">
    <property type="entry name" value="FAD_binding_5"/>
    <property type="match status" value="1"/>
</dbReference>
<accession>A0ABY7EAB9</accession>
<feature type="domain" description="FAD-binding PCMH-type" evidence="7">
    <location>
        <begin position="58"/>
        <end position="256"/>
    </location>
</feature>
<name>A0ABY7EAB9_MYAAR</name>
<dbReference type="InterPro" id="IPR008274">
    <property type="entry name" value="AldOxase/xan_DH_MoCoBD1"/>
</dbReference>
<dbReference type="Pfam" id="PF02738">
    <property type="entry name" value="MoCoBD_1"/>
    <property type="match status" value="1"/>
</dbReference>
<feature type="signal peptide" evidence="6">
    <location>
        <begin position="1"/>
        <end position="20"/>
    </location>
</feature>
<feature type="chain" id="PRO_5046329931" evidence="6">
    <location>
        <begin position="21"/>
        <end position="683"/>
    </location>
</feature>
<dbReference type="InterPro" id="IPR002346">
    <property type="entry name" value="Mopterin_DH_FAD-bd"/>
</dbReference>
<sequence length="683" mass="75111">MERRHYTVNACLFPLCGVQGLAVTTVEGVGTPNTGLHDIQKRLIESHGLQCGFCTPGFVMSAFCLLRNNPCPSREDVERALEVCGMGEDCCKNKKSDATTQVEGTQPATGLDKTQVPIFPPQLLTSMGLEGSVTFPGSKWVWHAPVTLGEMIELKNQHLQAPVIMGNTTAEEKKQFLSCIQEMVGRYGADQIRNVATVGGSILCQRNNSDVQTLFVALDASTLVVSSSGERTTPLDVLSLRDGEILQTITIPLPSQESTRRTFSLATVNCGVKLTLDSQHVVSSLRLCFGGLSDGPWLATEAAKVAKGRKFDSSLLQDVISCLNTSLKTDGQPDTYKLGVTTAMFFKFFNKTVADWNLTDKPILKIECLTDGPCESSQYYDPCTEPGQTQNDSVGKPVPNVSSEAIVSGEALFIDDMPRMDGELFLSFVLSRKAHARILSVDPSAALDMPGVRYYIDHRDVECVGQPIGAILADTREIARKASFLVKIQYEELKPILTIKDAIEAKSFYRDMQYLHDGDVEKGFAESDKIISGEYETGQQEHFYMEPQVALAVPRVEQNEMEIYVQTQNLALMQESVCTALGIPMHKIHCTARRLGGSFGGKENRSANLAMAAAVAAYKFKKPVRLVLPREVDMEITGKRHPFYAKYKVTSAALDKFDSCYKFEAVKVEGFTCRTNCPPNTSF</sequence>
<evidence type="ECO:0000256" key="3">
    <source>
        <dbReference type="ARBA" id="ARBA00022630"/>
    </source>
</evidence>
<keyword evidence="9" id="KW-1185">Reference proteome</keyword>
<keyword evidence="5" id="KW-0560">Oxidoreductase</keyword>
<keyword evidence="6" id="KW-0732">Signal</keyword>
<evidence type="ECO:0000259" key="7">
    <source>
        <dbReference type="PROSITE" id="PS51387"/>
    </source>
</evidence>
<dbReference type="SUPFAM" id="SSF56176">
    <property type="entry name" value="FAD-binding/transporter-associated domain-like"/>
    <property type="match status" value="1"/>
</dbReference>
<dbReference type="Gene3D" id="3.30.390.50">
    <property type="entry name" value="CO dehydrogenase flavoprotein, C-terminal domain"/>
    <property type="match status" value="1"/>
</dbReference>
<dbReference type="SUPFAM" id="SSF47741">
    <property type="entry name" value="CO dehydrogenase ISP C-domain like"/>
    <property type="match status" value="1"/>
</dbReference>
<dbReference type="InterPro" id="IPR036856">
    <property type="entry name" value="Ald_Oxase/Xan_DH_a/b_sf"/>
</dbReference>
<dbReference type="InterPro" id="IPR005107">
    <property type="entry name" value="CO_DH_flav_C"/>
</dbReference>
<dbReference type="Proteomes" id="UP001164746">
    <property type="component" value="Chromosome 5"/>
</dbReference>
<dbReference type="Pfam" id="PF01315">
    <property type="entry name" value="Ald_Xan_dh_C"/>
    <property type="match status" value="1"/>
</dbReference>
<dbReference type="InterPro" id="IPR037165">
    <property type="entry name" value="AldOxase/xan_DH_Mopterin-bd_sf"/>
</dbReference>
<dbReference type="Gene3D" id="3.30.465.10">
    <property type="match status" value="1"/>
</dbReference>
<comment type="similarity">
    <text evidence="2">Belongs to the xanthine dehydrogenase family.</text>
</comment>
<evidence type="ECO:0000256" key="6">
    <source>
        <dbReference type="SAM" id="SignalP"/>
    </source>
</evidence>
<comment type="cofactor">
    <cofactor evidence="1">
        <name>FAD</name>
        <dbReference type="ChEBI" id="CHEBI:57692"/>
    </cofactor>
</comment>
<dbReference type="Gene3D" id="3.10.20.30">
    <property type="match status" value="1"/>
</dbReference>
<dbReference type="Gene3D" id="1.10.150.120">
    <property type="entry name" value="[2Fe-2S]-binding domain"/>
    <property type="match status" value="1"/>
</dbReference>
<dbReference type="InterPro" id="IPR016166">
    <property type="entry name" value="FAD-bd_PCMH"/>
</dbReference>
<dbReference type="Gene3D" id="3.90.1170.50">
    <property type="entry name" value="Aldehyde oxidase/xanthine dehydrogenase, a/b hammerhead"/>
    <property type="match status" value="2"/>
</dbReference>
<evidence type="ECO:0000256" key="2">
    <source>
        <dbReference type="ARBA" id="ARBA00006849"/>
    </source>
</evidence>
<dbReference type="Pfam" id="PF03450">
    <property type="entry name" value="CO_deh_flav_C"/>
    <property type="match status" value="1"/>
</dbReference>
<reference evidence="8" key="1">
    <citation type="submission" date="2022-11" db="EMBL/GenBank/DDBJ databases">
        <title>Centuries of genome instability and evolution in soft-shell clam transmissible cancer (bioRxiv).</title>
        <authorList>
            <person name="Hart S.F.M."/>
            <person name="Yonemitsu M.A."/>
            <person name="Giersch R.M."/>
            <person name="Beal B.F."/>
            <person name="Arriagada G."/>
            <person name="Davis B.W."/>
            <person name="Ostrander E.A."/>
            <person name="Goff S.P."/>
            <person name="Metzger M.J."/>
        </authorList>
    </citation>
    <scope>NUCLEOTIDE SEQUENCE</scope>
    <source>
        <strain evidence="8">MELC-2E11</strain>
        <tissue evidence="8">Siphon/mantle</tissue>
    </source>
</reference>
<dbReference type="Gene3D" id="3.30.365.10">
    <property type="entry name" value="Aldehyde oxidase/xanthine dehydrogenase, molybdopterin binding domain"/>
    <property type="match status" value="2"/>
</dbReference>
<dbReference type="InterPro" id="IPR016169">
    <property type="entry name" value="FAD-bd_PCMH_sub2"/>
</dbReference>
<keyword evidence="4" id="KW-0274">FAD</keyword>
<evidence type="ECO:0000313" key="9">
    <source>
        <dbReference type="Proteomes" id="UP001164746"/>
    </source>
</evidence>